<dbReference type="PANTHER" id="PTHR33835:SF1">
    <property type="entry name" value="METALLO-BETA-LACTAMASE DOMAIN-CONTAINING PROTEIN"/>
    <property type="match status" value="1"/>
</dbReference>
<dbReference type="AlphaFoldDB" id="A0A1E3NUW3"/>
<evidence type="ECO:0000313" key="2">
    <source>
        <dbReference type="Proteomes" id="UP000094112"/>
    </source>
</evidence>
<dbReference type="InterPro" id="IPR025638">
    <property type="entry name" value="DUF4336"/>
</dbReference>
<protein>
    <recommendedName>
        <fullName evidence="3">Metallo-beta-lactamase domain-containing protein</fullName>
    </recommendedName>
</protein>
<dbReference type="PANTHER" id="PTHR33835">
    <property type="entry name" value="YALI0C07656P"/>
    <property type="match status" value="1"/>
</dbReference>
<organism evidence="1 2">
    <name type="scientific">Wickerhamomyces anomalus (strain ATCC 58044 / CBS 1984 / NCYC 433 / NRRL Y-366-8)</name>
    <name type="common">Yeast</name>
    <name type="synonym">Hansenula anomala</name>
    <dbReference type="NCBI Taxonomy" id="683960"/>
    <lineage>
        <taxon>Eukaryota</taxon>
        <taxon>Fungi</taxon>
        <taxon>Dikarya</taxon>
        <taxon>Ascomycota</taxon>
        <taxon>Saccharomycotina</taxon>
        <taxon>Saccharomycetes</taxon>
        <taxon>Phaffomycetales</taxon>
        <taxon>Wickerhamomycetaceae</taxon>
        <taxon>Wickerhamomyces</taxon>
    </lineage>
</organism>
<proteinExistence type="predicted"/>
<reference evidence="1 2" key="1">
    <citation type="journal article" date="2016" name="Proc. Natl. Acad. Sci. U.S.A.">
        <title>Comparative genomics of biotechnologically important yeasts.</title>
        <authorList>
            <person name="Riley R."/>
            <person name="Haridas S."/>
            <person name="Wolfe K.H."/>
            <person name="Lopes M.R."/>
            <person name="Hittinger C.T."/>
            <person name="Goeker M."/>
            <person name="Salamov A.A."/>
            <person name="Wisecaver J.H."/>
            <person name="Long T.M."/>
            <person name="Calvey C.H."/>
            <person name="Aerts A.L."/>
            <person name="Barry K.W."/>
            <person name="Choi C."/>
            <person name="Clum A."/>
            <person name="Coughlan A.Y."/>
            <person name="Deshpande S."/>
            <person name="Douglass A.P."/>
            <person name="Hanson S.J."/>
            <person name="Klenk H.-P."/>
            <person name="LaButti K.M."/>
            <person name="Lapidus A."/>
            <person name="Lindquist E.A."/>
            <person name="Lipzen A.M."/>
            <person name="Meier-Kolthoff J.P."/>
            <person name="Ohm R.A."/>
            <person name="Otillar R.P."/>
            <person name="Pangilinan J.L."/>
            <person name="Peng Y."/>
            <person name="Rokas A."/>
            <person name="Rosa C.A."/>
            <person name="Scheuner C."/>
            <person name="Sibirny A.A."/>
            <person name="Slot J.C."/>
            <person name="Stielow J.B."/>
            <person name="Sun H."/>
            <person name="Kurtzman C.P."/>
            <person name="Blackwell M."/>
            <person name="Grigoriev I.V."/>
            <person name="Jeffries T.W."/>
        </authorList>
    </citation>
    <scope>NUCLEOTIDE SEQUENCE [LARGE SCALE GENOMIC DNA]</scope>
    <source>
        <strain evidence="2">ATCC 58044 / CBS 1984 / NCYC 433 / NRRL Y-366-8</strain>
    </source>
</reference>
<gene>
    <name evidence="1" type="ORF">WICANDRAFT_81722</name>
</gene>
<evidence type="ECO:0000313" key="1">
    <source>
        <dbReference type="EMBL" id="ODQ56895.1"/>
    </source>
</evidence>
<dbReference type="Proteomes" id="UP000094112">
    <property type="component" value="Unassembled WGS sequence"/>
</dbReference>
<dbReference type="OrthoDB" id="421671at2759"/>
<dbReference type="GeneID" id="30202536"/>
<dbReference type="EMBL" id="KV454215">
    <property type="protein sequence ID" value="ODQ56895.1"/>
    <property type="molecule type" value="Genomic_DNA"/>
</dbReference>
<accession>A0A1E3NUW3</accession>
<evidence type="ECO:0008006" key="3">
    <source>
        <dbReference type="Google" id="ProtNLM"/>
    </source>
</evidence>
<name>A0A1E3NUW3_WICAA</name>
<dbReference type="RefSeq" id="XP_019036102.1">
    <property type="nucleotide sequence ID" value="XM_019185290.1"/>
</dbReference>
<sequence>MAGYPTPLGGVTRQINPSTIIHSTSFKRGSFLNFGNRTAIINIPNTNKLIIWSSIPVGPELEQVIQLASKNFTLENAEIIAGILPDKEHTMAAIDLKKKYPNIFLIGPSGITDKPNLKLDYAFSDSEANQVVKGSSILKDLTNLDFVFLNGHANREVVTFDKNTNTLFEADLFFNIPWDGVNKDQYPNSNQNAGLSFLTRFLNPDSRVGGFLLRKLILHGNAENRKGISAIYNEFEFDSIVMSHGSIVEKDGKAEFKKIFGSYL</sequence>
<keyword evidence="2" id="KW-1185">Reference proteome</keyword>